<dbReference type="Pfam" id="PF08681">
    <property type="entry name" value="TacA1"/>
    <property type="match status" value="1"/>
</dbReference>
<dbReference type="Gene3D" id="1.20.5.780">
    <property type="entry name" value="Single helix bin"/>
    <property type="match status" value="1"/>
</dbReference>
<protein>
    <submittedName>
        <fullName evidence="3">DUF1778 domain-containing protein</fullName>
    </submittedName>
</protein>
<dbReference type="OrthoDB" id="5297731at2"/>
<name>A0A5R9H3M1_9PROT</name>
<dbReference type="AlphaFoldDB" id="A0A5R9H3M1"/>
<dbReference type="PANTHER" id="PTHR35401:SF2">
    <property type="entry name" value="ABC-TYPE TRANSPORT SYSTEM"/>
    <property type="match status" value="1"/>
</dbReference>
<evidence type="ECO:0000313" key="4">
    <source>
        <dbReference type="Proteomes" id="UP000306585"/>
    </source>
</evidence>
<dbReference type="InterPro" id="IPR014795">
    <property type="entry name" value="TacA_1-like"/>
</dbReference>
<keyword evidence="1" id="KW-1277">Toxin-antitoxin system</keyword>
<dbReference type="GO" id="GO:0006355">
    <property type="term" value="P:regulation of DNA-templated transcription"/>
    <property type="evidence" value="ECO:0007669"/>
    <property type="project" value="InterPro"/>
</dbReference>
<organism evidence="3 4">
    <name type="scientific">Mariprofundus erugo</name>
    <dbReference type="NCBI Taxonomy" id="2528639"/>
    <lineage>
        <taxon>Bacteria</taxon>
        <taxon>Pseudomonadati</taxon>
        <taxon>Pseudomonadota</taxon>
        <taxon>Candidatius Mariprofundia</taxon>
        <taxon>Mariprofundales</taxon>
        <taxon>Mariprofundaceae</taxon>
        <taxon>Mariprofundus</taxon>
    </lineage>
</organism>
<proteinExistence type="inferred from homology"/>
<evidence type="ECO:0000313" key="3">
    <source>
        <dbReference type="EMBL" id="TLS69224.1"/>
    </source>
</evidence>
<dbReference type="Proteomes" id="UP000306585">
    <property type="component" value="Unassembled WGS sequence"/>
</dbReference>
<gene>
    <name evidence="3" type="ORF">FEF65_01710</name>
</gene>
<keyword evidence="4" id="KW-1185">Reference proteome</keyword>
<dbReference type="InterPro" id="IPR010985">
    <property type="entry name" value="Ribbon_hlx_hlx"/>
</dbReference>
<dbReference type="RefSeq" id="WP_138238037.1">
    <property type="nucleotide sequence ID" value="NZ_VBRY01000001.1"/>
</dbReference>
<comment type="caution">
    <text evidence="3">The sequence shown here is derived from an EMBL/GenBank/DDBJ whole genome shotgun (WGS) entry which is preliminary data.</text>
</comment>
<reference evidence="3 4" key="1">
    <citation type="journal article" date="2019" name="Appl. Environ. Microbiol.">
        <title>Environmental Evidence and Genomic Insight of Iron-oxidizing Bacteria Preference Towards More Corrosion Resistant Stainless Steel at Higher Salinities.</title>
        <authorList>
            <person name="Garrison C.E."/>
            <person name="Price K.A."/>
            <person name="Field E.K."/>
        </authorList>
    </citation>
    <scope>NUCLEOTIDE SEQUENCE [LARGE SCALE GENOMIC DNA]</scope>
    <source>
        <strain evidence="3 4">P3</strain>
    </source>
</reference>
<accession>A0A5R9H3M1</accession>
<dbReference type="EMBL" id="VBRY01000001">
    <property type="protein sequence ID" value="TLS69224.1"/>
    <property type="molecule type" value="Genomic_DNA"/>
</dbReference>
<comment type="similarity">
    <text evidence="2">Belongs to the TacA antitoxin family.</text>
</comment>
<sequence>MSSLHRISARVSEENRALVHQAADLAGLSVADFLIAAALEEAHRIIEREQTVTISRSYARSFFAALDNPPQPNAALIAAVREYRNN</sequence>
<evidence type="ECO:0000256" key="2">
    <source>
        <dbReference type="ARBA" id="ARBA00049988"/>
    </source>
</evidence>
<evidence type="ECO:0000256" key="1">
    <source>
        <dbReference type="ARBA" id="ARBA00022649"/>
    </source>
</evidence>
<dbReference type="SUPFAM" id="SSF47598">
    <property type="entry name" value="Ribbon-helix-helix"/>
    <property type="match status" value="1"/>
</dbReference>
<dbReference type="PANTHER" id="PTHR35401">
    <property type="entry name" value="COPG FAMILY HELIX-TURN-HELIX PROTEIN-RELATED-RELATED"/>
    <property type="match status" value="1"/>
</dbReference>